<evidence type="ECO:0000313" key="4">
    <source>
        <dbReference type="Proteomes" id="UP001055219"/>
    </source>
</evidence>
<dbReference type="InterPro" id="IPR046368">
    <property type="entry name" value="Tag1"/>
</dbReference>
<evidence type="ECO:0000256" key="2">
    <source>
        <dbReference type="SAM" id="Phobius"/>
    </source>
</evidence>
<dbReference type="Proteomes" id="UP001055219">
    <property type="component" value="Unassembled WGS sequence"/>
</dbReference>
<evidence type="ECO:0000313" key="3">
    <source>
        <dbReference type="EMBL" id="KAI6777728.1"/>
    </source>
</evidence>
<dbReference type="GO" id="GO:0000329">
    <property type="term" value="C:fungal-type vacuole membrane"/>
    <property type="evidence" value="ECO:0007669"/>
    <property type="project" value="InterPro"/>
</dbReference>
<keyword evidence="4" id="KW-1185">Reference proteome</keyword>
<keyword evidence="2" id="KW-0812">Transmembrane</keyword>
<feature type="transmembrane region" description="Helical" evidence="2">
    <location>
        <begin position="81"/>
        <end position="101"/>
    </location>
</feature>
<name>A0A9P9XUB9_9HYPO</name>
<dbReference type="RefSeq" id="XP_051358584.1">
    <property type="nucleotide sequence ID" value="XM_051510516.1"/>
</dbReference>
<sequence length="466" mass="50869">MATSNNRIHEDIDPVPQPPAQAHTVAGGRGDENEAPAAAADGPSEAAAQDDVSSASDHVQEKDTTPKLTKWQKTKAHFRKFWWAYLIGLIILLAILLPVFFKVIIPAIVQNIVSGQKLPVTQGNLRALSPTQLSISLTTSMDTPLPATINEFNLSLYNKDAGPDKAFLSLELPKQKVNGKTDLDIAQQTQTITNYDELVKWFNGVFDLKEVPVSVYGKPKVSLGALDYHPTLDKEIQVPALNYLKGFGIDTLRLQLPPAENGYNLKGKLNLPNQGVLTLFLGNLTFNLKSGDLTLGYINIYDVEMKPGMNTPNFDGELYLKELIPNLATILDDQKAALSEGVVEFNATGNATRVNGQRIPFLEEVLAAKKIRARIPVIALIADVLNGFLSDDGSSLSELAGDVFGNQTLFDNILEHWGDDNPTGNGTALNSTTAALVREKLRKRSSWGSMALNVMRLGARSKKHHK</sequence>
<dbReference type="PANTHER" id="PTHR35895:SF2">
    <property type="match status" value="1"/>
</dbReference>
<dbReference type="OrthoDB" id="10039566at2759"/>
<proteinExistence type="predicted"/>
<dbReference type="AlphaFoldDB" id="A0A9P9XUB9"/>
<reference evidence="3" key="2">
    <citation type="submission" date="2022-07" db="EMBL/GenBank/DDBJ databases">
        <authorList>
            <person name="Goncalves M.F.M."/>
            <person name="Hilario S."/>
            <person name="Van De Peer Y."/>
            <person name="Esteves A.C."/>
            <person name="Alves A."/>
        </authorList>
    </citation>
    <scope>NUCLEOTIDE SEQUENCE</scope>
    <source>
        <strain evidence="3">MUM 19.33</strain>
    </source>
</reference>
<comment type="caution">
    <text evidence="3">The sequence shown here is derived from an EMBL/GenBank/DDBJ whole genome shotgun (WGS) entry which is preliminary data.</text>
</comment>
<feature type="compositionally biased region" description="Low complexity" evidence="1">
    <location>
        <begin position="35"/>
        <end position="57"/>
    </location>
</feature>
<gene>
    <name evidence="3" type="ORF">J7T54_004480</name>
</gene>
<dbReference type="PANTHER" id="PTHR35895">
    <property type="entry name" value="CHROMOSOME 16, WHOLE GENOME SHOTGUN SEQUENCE"/>
    <property type="match status" value="1"/>
</dbReference>
<dbReference type="Pfam" id="PF12505">
    <property type="entry name" value="DUF3712"/>
    <property type="match status" value="1"/>
</dbReference>
<keyword evidence="2" id="KW-0472">Membrane</keyword>
<protein>
    <submittedName>
        <fullName evidence="3">Uncharacterized protein</fullName>
    </submittedName>
</protein>
<reference evidence="3" key="1">
    <citation type="journal article" date="2021" name="J Fungi (Basel)">
        <title>Genomic and Metabolomic Analyses of the Marine Fungus Emericellopsis cladophorae: Insights into Saltwater Adaptability Mechanisms and Its Biosynthetic Potential.</title>
        <authorList>
            <person name="Goncalves M.F.M."/>
            <person name="Hilario S."/>
            <person name="Van de Peer Y."/>
            <person name="Esteves A.C."/>
            <person name="Alves A."/>
        </authorList>
    </citation>
    <scope>NUCLEOTIDE SEQUENCE</scope>
    <source>
        <strain evidence="3">MUM 19.33</strain>
    </source>
</reference>
<dbReference type="InterPro" id="IPR022185">
    <property type="entry name" value="DUF3712"/>
</dbReference>
<accession>A0A9P9XUB9</accession>
<dbReference type="EMBL" id="JAGIXG020000116">
    <property type="protein sequence ID" value="KAI6777728.1"/>
    <property type="molecule type" value="Genomic_DNA"/>
</dbReference>
<keyword evidence="2" id="KW-1133">Transmembrane helix</keyword>
<evidence type="ECO:0000256" key="1">
    <source>
        <dbReference type="SAM" id="MobiDB-lite"/>
    </source>
</evidence>
<organism evidence="3 4">
    <name type="scientific">Emericellopsis cladophorae</name>
    <dbReference type="NCBI Taxonomy" id="2686198"/>
    <lineage>
        <taxon>Eukaryota</taxon>
        <taxon>Fungi</taxon>
        <taxon>Dikarya</taxon>
        <taxon>Ascomycota</taxon>
        <taxon>Pezizomycotina</taxon>
        <taxon>Sordariomycetes</taxon>
        <taxon>Hypocreomycetidae</taxon>
        <taxon>Hypocreales</taxon>
        <taxon>Bionectriaceae</taxon>
        <taxon>Emericellopsis</taxon>
    </lineage>
</organism>
<dbReference type="GeneID" id="75830968"/>
<feature type="region of interest" description="Disordered" evidence="1">
    <location>
        <begin position="1"/>
        <end position="70"/>
    </location>
</feature>